<dbReference type="EMBL" id="MNCJ02000318">
    <property type="protein sequence ID" value="KAF5814455.1"/>
    <property type="molecule type" value="Genomic_DNA"/>
</dbReference>
<dbReference type="EC" id="2.7.11.1" evidence="1"/>
<keyword evidence="1" id="KW-0808">Transferase</keyword>
<reference evidence="1" key="2">
    <citation type="submission" date="2020-06" db="EMBL/GenBank/DDBJ databases">
        <title>Helianthus annuus Genome sequencing and assembly Release 2.</title>
        <authorList>
            <person name="Gouzy J."/>
            <person name="Langlade N."/>
            <person name="Munos S."/>
        </authorList>
    </citation>
    <scope>NUCLEOTIDE SEQUENCE</scope>
    <source>
        <tissue evidence="1">Leaves</tissue>
    </source>
</reference>
<gene>
    <name evidence="1" type="ORF">HanXRQr2_Chr03g0111221</name>
</gene>
<reference evidence="1" key="1">
    <citation type="journal article" date="2017" name="Nature">
        <title>The sunflower genome provides insights into oil metabolism, flowering and Asterid evolution.</title>
        <authorList>
            <person name="Badouin H."/>
            <person name="Gouzy J."/>
            <person name="Grassa C.J."/>
            <person name="Murat F."/>
            <person name="Staton S.E."/>
            <person name="Cottret L."/>
            <person name="Lelandais-Briere C."/>
            <person name="Owens G.L."/>
            <person name="Carrere S."/>
            <person name="Mayjonade B."/>
            <person name="Legrand L."/>
            <person name="Gill N."/>
            <person name="Kane N.C."/>
            <person name="Bowers J.E."/>
            <person name="Hubner S."/>
            <person name="Bellec A."/>
            <person name="Berard A."/>
            <person name="Berges H."/>
            <person name="Blanchet N."/>
            <person name="Boniface M.C."/>
            <person name="Brunel D."/>
            <person name="Catrice O."/>
            <person name="Chaidir N."/>
            <person name="Claudel C."/>
            <person name="Donnadieu C."/>
            <person name="Faraut T."/>
            <person name="Fievet G."/>
            <person name="Helmstetter N."/>
            <person name="King M."/>
            <person name="Knapp S.J."/>
            <person name="Lai Z."/>
            <person name="Le Paslier M.C."/>
            <person name="Lippi Y."/>
            <person name="Lorenzon L."/>
            <person name="Mandel J.R."/>
            <person name="Marage G."/>
            <person name="Marchand G."/>
            <person name="Marquand E."/>
            <person name="Bret-Mestries E."/>
            <person name="Morien E."/>
            <person name="Nambeesan S."/>
            <person name="Nguyen T."/>
            <person name="Pegot-Espagnet P."/>
            <person name="Pouilly N."/>
            <person name="Raftis F."/>
            <person name="Sallet E."/>
            <person name="Schiex T."/>
            <person name="Thomas J."/>
            <person name="Vandecasteele C."/>
            <person name="Vares D."/>
            <person name="Vear F."/>
            <person name="Vautrin S."/>
            <person name="Crespi M."/>
            <person name="Mangin B."/>
            <person name="Burke J.M."/>
            <person name="Salse J."/>
            <person name="Munos S."/>
            <person name="Vincourt P."/>
            <person name="Rieseberg L.H."/>
            <person name="Langlade N.B."/>
        </authorList>
    </citation>
    <scope>NUCLEOTIDE SEQUENCE</scope>
    <source>
        <tissue evidence="1">Leaves</tissue>
    </source>
</reference>
<proteinExistence type="predicted"/>
<dbReference type="AlphaFoldDB" id="A0A9K3JFY7"/>
<comment type="caution">
    <text evidence="1">The sequence shown here is derived from an EMBL/GenBank/DDBJ whole genome shotgun (WGS) entry which is preliminary data.</text>
</comment>
<accession>A0A9K3JFY7</accession>
<evidence type="ECO:0000313" key="2">
    <source>
        <dbReference type="Proteomes" id="UP000215914"/>
    </source>
</evidence>
<dbReference type="GO" id="GO:0004674">
    <property type="term" value="F:protein serine/threonine kinase activity"/>
    <property type="evidence" value="ECO:0007669"/>
    <property type="project" value="UniProtKB-KW"/>
</dbReference>
<dbReference type="Gramene" id="mRNA:HanXRQr2_Chr03g0111221">
    <property type="protein sequence ID" value="CDS:HanXRQr2_Chr03g0111221.1"/>
    <property type="gene ID" value="HanXRQr2_Chr03g0111221"/>
</dbReference>
<keyword evidence="2" id="KW-1185">Reference proteome</keyword>
<organism evidence="1 2">
    <name type="scientific">Helianthus annuus</name>
    <name type="common">Common sunflower</name>
    <dbReference type="NCBI Taxonomy" id="4232"/>
    <lineage>
        <taxon>Eukaryota</taxon>
        <taxon>Viridiplantae</taxon>
        <taxon>Streptophyta</taxon>
        <taxon>Embryophyta</taxon>
        <taxon>Tracheophyta</taxon>
        <taxon>Spermatophyta</taxon>
        <taxon>Magnoliopsida</taxon>
        <taxon>eudicotyledons</taxon>
        <taxon>Gunneridae</taxon>
        <taxon>Pentapetalae</taxon>
        <taxon>asterids</taxon>
        <taxon>campanulids</taxon>
        <taxon>Asterales</taxon>
        <taxon>Asteraceae</taxon>
        <taxon>Asteroideae</taxon>
        <taxon>Heliantheae alliance</taxon>
        <taxon>Heliantheae</taxon>
        <taxon>Helianthus</taxon>
    </lineage>
</organism>
<sequence length="57" mass="6385">MTTGLWCMHPDPELRPSIRQVSQVLNFETSLPIPPSKMPRASYLIPLISSSDENTDS</sequence>
<keyword evidence="1" id="KW-0723">Serine/threonine-protein kinase</keyword>
<name>A0A9K3JFY7_HELAN</name>
<evidence type="ECO:0000313" key="1">
    <source>
        <dbReference type="EMBL" id="KAF5814455.1"/>
    </source>
</evidence>
<keyword evidence="1" id="KW-0418">Kinase</keyword>
<dbReference type="Proteomes" id="UP000215914">
    <property type="component" value="Unassembled WGS sequence"/>
</dbReference>
<protein>
    <submittedName>
        <fullName evidence="1">Non-specific serine/threonine protein kinase</fullName>
        <ecNumber evidence="1">2.7.11.1</ecNumber>
    </submittedName>
</protein>